<sequence>MQNWMEANIKFWPKTFWPPQSPDLNPLDFCIWWHIERQACSVRYKNIWL</sequence>
<dbReference type="AlphaFoldDB" id="A0A7T8KBR6"/>
<dbReference type="Gene3D" id="3.30.420.10">
    <property type="entry name" value="Ribonuclease H-like superfamily/Ribonuclease H"/>
    <property type="match status" value="1"/>
</dbReference>
<dbReference type="EMBL" id="CP045892">
    <property type="protein sequence ID" value="QQP52992.1"/>
    <property type="molecule type" value="Genomic_DNA"/>
</dbReference>
<protein>
    <submittedName>
        <fullName evidence="1">LOC100197221</fullName>
    </submittedName>
</protein>
<name>A0A7T8KBR6_CALRO</name>
<proteinExistence type="predicted"/>
<dbReference type="InterPro" id="IPR036397">
    <property type="entry name" value="RNaseH_sf"/>
</dbReference>
<accession>A0A7T8KBR6</accession>
<organism evidence="1 2">
    <name type="scientific">Caligus rogercresseyi</name>
    <name type="common">Sea louse</name>
    <dbReference type="NCBI Taxonomy" id="217165"/>
    <lineage>
        <taxon>Eukaryota</taxon>
        <taxon>Metazoa</taxon>
        <taxon>Ecdysozoa</taxon>
        <taxon>Arthropoda</taxon>
        <taxon>Crustacea</taxon>
        <taxon>Multicrustacea</taxon>
        <taxon>Hexanauplia</taxon>
        <taxon>Copepoda</taxon>
        <taxon>Siphonostomatoida</taxon>
        <taxon>Caligidae</taxon>
        <taxon>Caligus</taxon>
    </lineage>
</organism>
<dbReference type="Proteomes" id="UP000595437">
    <property type="component" value="Chromosome 3"/>
</dbReference>
<gene>
    <name evidence="1" type="ORF">FKW44_005310</name>
</gene>
<reference evidence="2" key="1">
    <citation type="submission" date="2021-01" db="EMBL/GenBank/DDBJ databases">
        <title>Caligus Genome Assembly.</title>
        <authorList>
            <person name="Gallardo-Escarate C."/>
        </authorList>
    </citation>
    <scope>NUCLEOTIDE SEQUENCE [LARGE SCALE GENOMIC DNA]</scope>
</reference>
<keyword evidence="2" id="KW-1185">Reference proteome</keyword>
<dbReference type="OrthoDB" id="10067209at2759"/>
<evidence type="ECO:0000313" key="2">
    <source>
        <dbReference type="Proteomes" id="UP000595437"/>
    </source>
</evidence>
<evidence type="ECO:0000313" key="1">
    <source>
        <dbReference type="EMBL" id="QQP52992.1"/>
    </source>
</evidence>
<dbReference type="GO" id="GO:0003676">
    <property type="term" value="F:nucleic acid binding"/>
    <property type="evidence" value="ECO:0007669"/>
    <property type="project" value="InterPro"/>
</dbReference>